<dbReference type="InterPro" id="IPR012938">
    <property type="entry name" value="Glc/Sorbosone_DH"/>
</dbReference>
<feature type="domain" description="Secretion system C-terminal sorting" evidence="4">
    <location>
        <begin position="381"/>
        <end position="451"/>
    </location>
</feature>
<reference evidence="5 6" key="1">
    <citation type="submission" date="2019-12" db="EMBL/GenBank/DDBJ databases">
        <authorList>
            <person name="Zhao J."/>
        </authorList>
    </citation>
    <scope>NUCLEOTIDE SEQUENCE [LARGE SCALE GENOMIC DNA]</scope>
    <source>
        <strain evidence="5 6">S-15</strain>
    </source>
</reference>
<keyword evidence="6" id="KW-1185">Reference proteome</keyword>
<dbReference type="Gene3D" id="2.120.10.30">
    <property type="entry name" value="TolB, C-terminal domain"/>
    <property type="match status" value="1"/>
</dbReference>
<sequence length="453" mass="50416">MSKFQRLLLGLSCLLVFSNSIKAQLMVGNTTIDTTTIIGGLSMPWEIIYGPDDHIYFTERIGKINRIDPSTGINKVILDYTSTVNQYGEGGLLGMVLHPNFPTTPKIYAVYNYGTNSSVKERLVSFDYNITQEILTNEVILLDSIPGAVNHNGSRLLIENGFIYMTTGDAANTSTAQNISSLNGKVLRLNLDGSIPNDNPLANSPLWSWGHRNPQGLFFANGFLYSSEHGPNNDDEINIIQKGRNYGWPDVEGFCNTPNEQSFCADSNVIEPLYAWTPTVATSDILYYDHPAIPEFQNSLLLTTLKDATLHQLPLNTTKDAIITDNEFFANFWGRLRDIAVGPNGELYIATNSGSHSIVRIKNPSYTNIPKNSLGNEALNVFPIPSDNAVTVELNPNIQFTDYQLYDLKGQLVQEDTISGNTITIHRKSKYEGIYFLKVKTSESAYTRKVIFK</sequence>
<dbReference type="Proteomes" id="UP000470771">
    <property type="component" value="Unassembled WGS sequence"/>
</dbReference>
<dbReference type="InterPro" id="IPR026444">
    <property type="entry name" value="Secre_tail"/>
</dbReference>
<comment type="caution">
    <text evidence="5">The sequence shown here is derived from an EMBL/GenBank/DDBJ whole genome shotgun (WGS) entry which is preliminary data.</text>
</comment>
<proteinExistence type="predicted"/>
<dbReference type="SUPFAM" id="SSF50952">
    <property type="entry name" value="Soluble quinoprotein glucose dehydrogenase"/>
    <property type="match status" value="1"/>
</dbReference>
<dbReference type="RefSeq" id="WP_160634251.1">
    <property type="nucleotide sequence ID" value="NZ_WWNE01000018.1"/>
</dbReference>
<dbReference type="PANTHER" id="PTHR19328:SF13">
    <property type="entry name" value="HIPL1 PROTEIN"/>
    <property type="match status" value="1"/>
</dbReference>
<gene>
    <name evidence="5" type="ORF">GQN54_14325</name>
</gene>
<dbReference type="Pfam" id="PF18962">
    <property type="entry name" value="Por_Secre_tail"/>
    <property type="match status" value="1"/>
</dbReference>
<evidence type="ECO:0000256" key="2">
    <source>
        <dbReference type="SAM" id="SignalP"/>
    </source>
</evidence>
<organism evidence="5 6">
    <name type="scientific">Acidiluteibacter ferrifornacis</name>
    <dbReference type="NCBI Taxonomy" id="2692424"/>
    <lineage>
        <taxon>Bacteria</taxon>
        <taxon>Pseudomonadati</taxon>
        <taxon>Bacteroidota</taxon>
        <taxon>Flavobacteriia</taxon>
        <taxon>Flavobacteriales</taxon>
        <taxon>Cryomorphaceae</taxon>
        <taxon>Acidiluteibacter</taxon>
    </lineage>
</organism>
<dbReference type="NCBIfam" id="TIGR04183">
    <property type="entry name" value="Por_Secre_tail"/>
    <property type="match status" value="1"/>
</dbReference>
<name>A0A6N9NPT6_9FLAO</name>
<dbReference type="PANTHER" id="PTHR19328">
    <property type="entry name" value="HEDGEHOG-INTERACTING PROTEIN"/>
    <property type="match status" value="1"/>
</dbReference>
<keyword evidence="1 2" id="KW-0732">Signal</keyword>
<feature type="domain" description="Glucose/Sorbosone dehydrogenase" evidence="3">
    <location>
        <begin position="41"/>
        <end position="359"/>
    </location>
</feature>
<feature type="signal peptide" evidence="2">
    <location>
        <begin position="1"/>
        <end position="23"/>
    </location>
</feature>
<dbReference type="EMBL" id="WWNE01000018">
    <property type="protein sequence ID" value="NBG67300.1"/>
    <property type="molecule type" value="Genomic_DNA"/>
</dbReference>
<evidence type="ECO:0000259" key="3">
    <source>
        <dbReference type="Pfam" id="PF07995"/>
    </source>
</evidence>
<evidence type="ECO:0000313" key="6">
    <source>
        <dbReference type="Proteomes" id="UP000470771"/>
    </source>
</evidence>
<dbReference type="Pfam" id="PF07995">
    <property type="entry name" value="GSDH"/>
    <property type="match status" value="1"/>
</dbReference>
<protein>
    <submittedName>
        <fullName evidence="5">T9SS type A sorting domain-containing protein</fullName>
    </submittedName>
</protein>
<dbReference type="AlphaFoldDB" id="A0A6N9NPT6"/>
<evidence type="ECO:0000313" key="5">
    <source>
        <dbReference type="EMBL" id="NBG67300.1"/>
    </source>
</evidence>
<feature type="chain" id="PRO_5026984724" evidence="2">
    <location>
        <begin position="24"/>
        <end position="453"/>
    </location>
</feature>
<accession>A0A6N9NPT6</accession>
<dbReference type="InterPro" id="IPR011041">
    <property type="entry name" value="Quinoprot_gluc/sorb_DH_b-prop"/>
</dbReference>
<dbReference type="InterPro" id="IPR011042">
    <property type="entry name" value="6-blade_b-propeller_TolB-like"/>
</dbReference>
<evidence type="ECO:0000256" key="1">
    <source>
        <dbReference type="ARBA" id="ARBA00022729"/>
    </source>
</evidence>
<evidence type="ECO:0000259" key="4">
    <source>
        <dbReference type="Pfam" id="PF18962"/>
    </source>
</evidence>